<evidence type="ECO:0000313" key="2">
    <source>
        <dbReference type="Proteomes" id="UP000306477"/>
    </source>
</evidence>
<reference evidence="1 2" key="1">
    <citation type="journal article" date="2019" name="Indoor Air">
        <title>Impacts of indoor surface finishes on bacterial viability.</title>
        <authorList>
            <person name="Hu J."/>
            <person name="Maamar S.B."/>
            <person name="Glawe A.J."/>
            <person name="Gottel N."/>
            <person name="Gilbert J.A."/>
            <person name="Hartmann E.M."/>
        </authorList>
    </citation>
    <scope>NUCLEOTIDE SEQUENCE [LARGE SCALE GENOMIC DNA]</scope>
    <source>
        <strain evidence="1 2">AF060A6</strain>
    </source>
</reference>
<dbReference type="AlphaFoldDB" id="A0A4S3PTS4"/>
<organism evidence="1 2">
    <name type="scientific">Bacillus timonensis</name>
    <dbReference type="NCBI Taxonomy" id="1033734"/>
    <lineage>
        <taxon>Bacteria</taxon>
        <taxon>Bacillati</taxon>
        <taxon>Bacillota</taxon>
        <taxon>Bacilli</taxon>
        <taxon>Bacillales</taxon>
        <taxon>Bacillaceae</taxon>
        <taxon>Bacillus</taxon>
    </lineage>
</organism>
<accession>A0A4S3PTS4</accession>
<evidence type="ECO:0000313" key="1">
    <source>
        <dbReference type="EMBL" id="THE13177.1"/>
    </source>
</evidence>
<gene>
    <name evidence="1" type="ORF">E1I69_08745</name>
</gene>
<protein>
    <submittedName>
        <fullName evidence="1">Uncharacterized protein</fullName>
    </submittedName>
</protein>
<proteinExistence type="predicted"/>
<keyword evidence="2" id="KW-1185">Reference proteome</keyword>
<dbReference type="RefSeq" id="WP_136379226.1">
    <property type="nucleotide sequence ID" value="NZ_SLUB01000011.1"/>
</dbReference>
<name>A0A4S3PTS4_9BACI</name>
<comment type="caution">
    <text evidence="1">The sequence shown here is derived from an EMBL/GenBank/DDBJ whole genome shotgun (WGS) entry which is preliminary data.</text>
</comment>
<dbReference type="EMBL" id="SLUB01000011">
    <property type="protein sequence ID" value="THE13177.1"/>
    <property type="molecule type" value="Genomic_DNA"/>
</dbReference>
<sequence length="86" mass="10581">MKEPNFDDENILRREQMYNAQLIVDLLVYSRKLEEMMVELRKEVNGLTHEGQHVPYPELHSNIYKNFDDRPAYDKHRDYIELFFKY</sequence>
<dbReference type="Proteomes" id="UP000306477">
    <property type="component" value="Unassembled WGS sequence"/>
</dbReference>
<dbReference type="OrthoDB" id="2974164at2"/>